<dbReference type="Gene3D" id="1.25.40.10">
    <property type="entry name" value="Tetratricopeptide repeat domain"/>
    <property type="match status" value="1"/>
</dbReference>
<dbReference type="InterPro" id="IPR011990">
    <property type="entry name" value="TPR-like_helical_dom_sf"/>
</dbReference>
<organism evidence="2">
    <name type="scientific">Alkalihalophilus sp. As8PL</name>
    <dbReference type="NCBI Taxonomy" id="3237103"/>
    <lineage>
        <taxon>Bacteria</taxon>
        <taxon>Bacillati</taxon>
        <taxon>Bacillota</taxon>
        <taxon>Bacilli</taxon>
        <taxon>Bacillales</taxon>
        <taxon>Bacillaceae</taxon>
        <taxon>Alkalihalophilus</taxon>
    </lineage>
</organism>
<feature type="repeat" description="TPR" evidence="1">
    <location>
        <begin position="392"/>
        <end position="425"/>
    </location>
</feature>
<proteinExistence type="predicted"/>
<gene>
    <name evidence="2" type="ORF">AB3N04_10415</name>
</gene>
<keyword evidence="1" id="KW-0802">TPR repeat</keyword>
<sequence length="459" mass="53336">MHPTEWILNHNQEQIILQANKLTLFQQGKIIECVGSDNLHYLLFFYKDDFLTVQPLVEFDQASFLGHLEQKGSCIHAPSPLFSLLLPAATSLKIISPGALLTKIKKHYSSIETALIYSYFDSYIPSEQLDIFLKEVFYTLRRDGKLLAAYRLGIVLLSRGYQKEWLRSAIEHADYAHAKKYFLSPFITLMTTDPLYVEQQLFHSNNYTQLLELYQEENRVIDSLILYINVFIKRPSPTEYKNLITVLNNTFTNDEVLSFLRSLLPVVSTKTGLHQDVYERLIKNKETDAAVGLLFHYPFPLSKKDIRDLPDLLNHLSISKLELSLQSITQRLLPLVRESPQTFEKIIRATLPNLLNRHTLADIYTHLKLNEETSDIPSLSKISDMYHLVEDAENQLKLGMHYYDLGQYEKAIECFSWEMELHSNQVEPIQWLAKAYQKVGKHKEVETYHNLLKQMKHSS</sequence>
<evidence type="ECO:0000256" key="1">
    <source>
        <dbReference type="PROSITE-ProRule" id="PRU00339"/>
    </source>
</evidence>
<dbReference type="EMBL" id="CP162551">
    <property type="protein sequence ID" value="XDI38674.1"/>
    <property type="molecule type" value="Genomic_DNA"/>
</dbReference>
<name>A0AB39BXW8_9BACI</name>
<dbReference type="PROSITE" id="PS50005">
    <property type="entry name" value="TPR"/>
    <property type="match status" value="1"/>
</dbReference>
<protein>
    <submittedName>
        <fullName evidence="2">Tetratricopeptide repeat protein</fullName>
    </submittedName>
</protein>
<dbReference type="AlphaFoldDB" id="A0AB39BXW8"/>
<accession>A0AB39BXW8</accession>
<reference evidence="2" key="1">
    <citation type="submission" date="2024-07" db="EMBL/GenBank/DDBJ databases">
        <title>Identification and characteristics of an arsenic-resistant bacterial isolate, which belongs to a novel species.</title>
        <authorList>
            <person name="Juszczyk A."/>
            <person name="Kowalczyk A."/>
            <person name="Was K."/>
            <person name="Kosowicz W."/>
            <person name="Budzyn A."/>
            <person name="Latowski D."/>
        </authorList>
    </citation>
    <scope>NUCLEOTIDE SEQUENCE</scope>
    <source>
        <strain evidence="2">As8PL</strain>
    </source>
</reference>
<dbReference type="SUPFAM" id="SSF48452">
    <property type="entry name" value="TPR-like"/>
    <property type="match status" value="1"/>
</dbReference>
<dbReference type="InterPro" id="IPR019734">
    <property type="entry name" value="TPR_rpt"/>
</dbReference>
<dbReference type="RefSeq" id="WP_368505932.1">
    <property type="nucleotide sequence ID" value="NZ_CP162551.1"/>
</dbReference>
<evidence type="ECO:0000313" key="2">
    <source>
        <dbReference type="EMBL" id="XDI38674.1"/>
    </source>
</evidence>